<evidence type="ECO:0000256" key="1">
    <source>
        <dbReference type="SAM" id="SignalP"/>
    </source>
</evidence>
<proteinExistence type="predicted"/>
<feature type="chain" id="PRO_5002337474" evidence="1">
    <location>
        <begin position="23"/>
        <end position="154"/>
    </location>
</feature>
<name>A0A0D8ZY54_9CYAN</name>
<dbReference type="AlphaFoldDB" id="A0A0D8ZY54"/>
<sequence length="154" mass="16725">MLKTIAVVGLFASSSMSPLALQAQEAEKSDRCTATIAAAQKRIETGRNVDVVIDVADNVPELYSDYPANRPYRYTFALDGTAAESVMASGKFTKSIATTVINNCSSVGLVIFAVYRTDWYYAYGLLPSGKIENFSTNCVEPGPGKLRWGQQTCF</sequence>
<dbReference type="Proteomes" id="UP000032452">
    <property type="component" value="Unassembled WGS sequence"/>
</dbReference>
<evidence type="ECO:0000313" key="3">
    <source>
        <dbReference type="Proteomes" id="UP000032452"/>
    </source>
</evidence>
<protein>
    <submittedName>
        <fullName evidence="2">Uncharacterized protein</fullName>
    </submittedName>
</protein>
<accession>A0A0D8ZY54</accession>
<keyword evidence="3" id="KW-1185">Reference proteome</keyword>
<evidence type="ECO:0000313" key="2">
    <source>
        <dbReference type="EMBL" id="KJH72161.1"/>
    </source>
</evidence>
<dbReference type="EMBL" id="JYON01000007">
    <property type="protein sequence ID" value="KJH72161.1"/>
    <property type="molecule type" value="Genomic_DNA"/>
</dbReference>
<dbReference type="OrthoDB" id="513754at2"/>
<comment type="caution">
    <text evidence="2">The sequence shown here is derived from an EMBL/GenBank/DDBJ whole genome shotgun (WGS) entry which is preliminary data.</text>
</comment>
<reference evidence="2 3" key="1">
    <citation type="submission" date="2015-02" db="EMBL/GenBank/DDBJ databases">
        <title>Draft genome of a novel marine cyanobacterium (Chroococcales) isolated from South Atlantic Ocean.</title>
        <authorList>
            <person name="Rigonato J."/>
            <person name="Alvarenga D.O."/>
            <person name="Branco L.H."/>
            <person name="Varani A.M."/>
            <person name="Brandini F.P."/>
            <person name="Fiore M.F."/>
        </authorList>
    </citation>
    <scope>NUCLEOTIDE SEQUENCE [LARGE SCALE GENOMIC DNA]</scope>
    <source>
        <strain evidence="2 3">CENA595</strain>
    </source>
</reference>
<keyword evidence="1" id="KW-0732">Signal</keyword>
<dbReference type="RefSeq" id="WP_045054286.1">
    <property type="nucleotide sequence ID" value="NZ_CAWMDP010000040.1"/>
</dbReference>
<feature type="signal peptide" evidence="1">
    <location>
        <begin position="1"/>
        <end position="22"/>
    </location>
</feature>
<gene>
    <name evidence="2" type="ORF">UH38_08835</name>
</gene>
<organism evidence="2 3">
    <name type="scientific">Aliterella atlantica CENA595</name>
    <dbReference type="NCBI Taxonomy" id="1618023"/>
    <lineage>
        <taxon>Bacteria</taxon>
        <taxon>Bacillati</taxon>
        <taxon>Cyanobacteriota</taxon>
        <taxon>Cyanophyceae</taxon>
        <taxon>Chroococcidiopsidales</taxon>
        <taxon>Aliterellaceae</taxon>
        <taxon>Aliterella</taxon>
    </lineage>
</organism>